<evidence type="ECO:0000313" key="2">
    <source>
        <dbReference type="Proteomes" id="UP000008514"/>
    </source>
</evidence>
<dbReference type="AlphaFoldDB" id="K4IG88"/>
<reference evidence="1" key="2">
    <citation type="submission" date="2012-09" db="EMBL/GenBank/DDBJ databases">
        <title>The complete sequence of Psychroflexus torquis an extreme psychrophile from sea-ice that is stimulated by light.</title>
        <authorList>
            <person name="Feng S."/>
            <person name="Powell S.M."/>
            <person name="Bowman J.P."/>
        </authorList>
    </citation>
    <scope>NUCLEOTIDE SEQUENCE [LARGE SCALE GENOMIC DNA]</scope>
    <source>
        <strain evidence="1">ATCC 700755</strain>
    </source>
</reference>
<gene>
    <name evidence="1" type="ordered locus">P700755_002780</name>
</gene>
<dbReference type="RefSeq" id="WP_015025068.1">
    <property type="nucleotide sequence ID" value="NC_018721.1"/>
</dbReference>
<dbReference type="EMBL" id="CP003879">
    <property type="protein sequence ID" value="AFU69507.1"/>
    <property type="molecule type" value="Genomic_DNA"/>
</dbReference>
<reference evidence="1" key="1">
    <citation type="submission" date="2006-03" db="EMBL/GenBank/DDBJ databases">
        <authorList>
            <person name="Bowman J."/>
            <person name="Ferriera S."/>
            <person name="Johnson J."/>
            <person name="Kravitz S."/>
            <person name="Halpern A."/>
            <person name="Remington K."/>
            <person name="Beeson K."/>
            <person name="Tran B."/>
            <person name="Rogers Y.-H."/>
            <person name="Friedman R."/>
            <person name="Venter J.C."/>
        </authorList>
    </citation>
    <scope>NUCLEOTIDE SEQUENCE [LARGE SCALE GENOMIC DNA]</scope>
    <source>
        <strain evidence="1">ATCC 700755</strain>
    </source>
</reference>
<evidence type="ECO:0000313" key="1">
    <source>
        <dbReference type="EMBL" id="AFU69507.1"/>
    </source>
</evidence>
<dbReference type="HOGENOM" id="CLU_1234184_0_0_10"/>
<keyword evidence="2" id="KW-1185">Reference proteome</keyword>
<proteinExistence type="predicted"/>
<dbReference type="KEGG" id="ptq:P700755_002780"/>
<dbReference type="STRING" id="313595.P700755_002780"/>
<accession>K4IG88</accession>
<organism evidence="1 2">
    <name type="scientific">Psychroflexus torquis (strain ATCC 700755 / CIP 106069 / ACAM 623)</name>
    <dbReference type="NCBI Taxonomy" id="313595"/>
    <lineage>
        <taxon>Bacteria</taxon>
        <taxon>Pseudomonadati</taxon>
        <taxon>Bacteroidota</taxon>
        <taxon>Flavobacteriia</taxon>
        <taxon>Flavobacteriales</taxon>
        <taxon>Flavobacteriaceae</taxon>
        <taxon>Psychroflexus</taxon>
    </lineage>
</organism>
<dbReference type="OrthoDB" id="1275259at2"/>
<sequence length="224" mass="26546">MEINTIPTYSDIFNEPEPDIDFLLKEIPSSMIITLLSYINSELYLNSDNKTQIKIFQKVTERFDFTIKTEIYNSLNRLIQENPRINIFTIKINLEFIHYVLVNCENFDYEDSTPENELNFFKVYLLITNIVTEKYKPKDLSQNPKKDQFFREYLWPIIVDQIDINQTANPVVSLIKGLNLLNYFKESEYSENVDIFLSKNGETDIWNYILKLLNSSFAPIIHRV</sequence>
<name>K4IG88_PSYTT</name>
<dbReference type="Proteomes" id="UP000008514">
    <property type="component" value="Chromosome"/>
</dbReference>
<protein>
    <submittedName>
        <fullName evidence="1">Uncharacterized protein</fullName>
    </submittedName>
</protein>